<dbReference type="InterPro" id="IPR022408">
    <property type="entry name" value="Acyl-CoA-binding_prot_CS"/>
</dbReference>
<dbReference type="PROSITE" id="PS00880">
    <property type="entry name" value="ACB_1"/>
    <property type="match status" value="1"/>
</dbReference>
<evidence type="ECO:0000313" key="3">
    <source>
        <dbReference type="EMBL" id="WXA94909.1"/>
    </source>
</evidence>
<dbReference type="RefSeq" id="WP_394845519.1">
    <property type="nucleotide sequence ID" value="NZ_CP089982.1"/>
</dbReference>
<dbReference type="EMBL" id="CP089982">
    <property type="protein sequence ID" value="WXA94909.1"/>
    <property type="molecule type" value="Genomic_DNA"/>
</dbReference>
<dbReference type="InterPro" id="IPR000582">
    <property type="entry name" value="Acyl-CoA-binding_protein"/>
</dbReference>
<sequence>MDLEERFREAQDRVKKLPSAPSNDTLLELYALYKQSTIGDVQGARPGMMDFKGRAKFDAWAARKGTPKDKAMESYVALVTRLTGG</sequence>
<reference evidence="3 4" key="1">
    <citation type="submission" date="2021-12" db="EMBL/GenBank/DDBJ databases">
        <title>Discovery of the Pendulisporaceae a myxobacterial family with distinct sporulation behavior and unique specialized metabolism.</title>
        <authorList>
            <person name="Garcia R."/>
            <person name="Popoff A."/>
            <person name="Bader C.D."/>
            <person name="Loehr J."/>
            <person name="Walesch S."/>
            <person name="Walt C."/>
            <person name="Boldt J."/>
            <person name="Bunk B."/>
            <person name="Haeckl F.J.F.P.J."/>
            <person name="Gunesch A.P."/>
            <person name="Birkelbach J."/>
            <person name="Nuebel U."/>
            <person name="Pietschmann T."/>
            <person name="Bach T."/>
            <person name="Mueller R."/>
        </authorList>
    </citation>
    <scope>NUCLEOTIDE SEQUENCE [LARGE SCALE GENOMIC DNA]</scope>
    <source>
        <strain evidence="3 4">MSr12523</strain>
    </source>
</reference>
<dbReference type="PROSITE" id="PS51228">
    <property type="entry name" value="ACB_2"/>
    <property type="match status" value="1"/>
</dbReference>
<accession>A0ABZ2KA05</accession>
<gene>
    <name evidence="3" type="ORF">LZC95_51865</name>
</gene>
<dbReference type="InterPro" id="IPR035984">
    <property type="entry name" value="Acyl-CoA-binding_sf"/>
</dbReference>
<dbReference type="SUPFAM" id="SSF47027">
    <property type="entry name" value="Acyl-CoA binding protein"/>
    <property type="match status" value="1"/>
</dbReference>
<dbReference type="InterPro" id="IPR014352">
    <property type="entry name" value="FERM/acyl-CoA-bd_prot_sf"/>
</dbReference>
<dbReference type="PANTHER" id="PTHR23310">
    <property type="entry name" value="ACYL-COA-BINDING PROTEIN, ACBP"/>
    <property type="match status" value="1"/>
</dbReference>
<keyword evidence="4" id="KW-1185">Reference proteome</keyword>
<dbReference type="PRINTS" id="PR00689">
    <property type="entry name" value="ACOABINDINGP"/>
</dbReference>
<organism evidence="3 4">
    <name type="scientific">Pendulispora brunnea</name>
    <dbReference type="NCBI Taxonomy" id="2905690"/>
    <lineage>
        <taxon>Bacteria</taxon>
        <taxon>Pseudomonadati</taxon>
        <taxon>Myxococcota</taxon>
        <taxon>Myxococcia</taxon>
        <taxon>Myxococcales</taxon>
        <taxon>Sorangiineae</taxon>
        <taxon>Pendulisporaceae</taxon>
        <taxon>Pendulispora</taxon>
    </lineage>
</organism>
<dbReference type="Proteomes" id="UP001379533">
    <property type="component" value="Chromosome"/>
</dbReference>
<protein>
    <submittedName>
        <fullName evidence="3">Acyl-CoA-binding protein</fullName>
    </submittedName>
</protein>
<keyword evidence="1" id="KW-0446">Lipid-binding</keyword>
<evidence type="ECO:0000256" key="1">
    <source>
        <dbReference type="ARBA" id="ARBA00023121"/>
    </source>
</evidence>
<feature type="domain" description="ACB" evidence="2">
    <location>
        <begin position="3"/>
        <end position="85"/>
    </location>
</feature>
<name>A0ABZ2KA05_9BACT</name>
<dbReference type="Gene3D" id="1.20.80.10">
    <property type="match status" value="1"/>
</dbReference>
<proteinExistence type="predicted"/>
<dbReference type="PANTHER" id="PTHR23310:SF62">
    <property type="entry name" value="ACYL-COA BINDING PROTEIN 1, ISOFORM A"/>
    <property type="match status" value="1"/>
</dbReference>
<evidence type="ECO:0000259" key="2">
    <source>
        <dbReference type="PROSITE" id="PS51228"/>
    </source>
</evidence>
<dbReference type="Pfam" id="PF00887">
    <property type="entry name" value="ACBP"/>
    <property type="match status" value="1"/>
</dbReference>
<evidence type="ECO:0000313" key="4">
    <source>
        <dbReference type="Proteomes" id="UP001379533"/>
    </source>
</evidence>